<reference evidence="2" key="1">
    <citation type="submission" date="2016-04" db="EMBL/GenBank/DDBJ databases">
        <authorList>
            <person name="Evans L.H."/>
            <person name="Alamgir A."/>
            <person name="Owens N."/>
            <person name="Weber N.D."/>
            <person name="Virtaneva K."/>
            <person name="Barbian K."/>
            <person name="Babar A."/>
            <person name="Rosenke K."/>
        </authorList>
    </citation>
    <scope>NUCLEOTIDE SEQUENCE</scope>
    <source>
        <strain evidence="2">86</strain>
    </source>
</reference>
<protein>
    <submittedName>
        <fullName evidence="2">Uncharacterized protein</fullName>
    </submittedName>
</protein>
<feature type="signal peptide" evidence="1">
    <location>
        <begin position="1"/>
        <end position="22"/>
    </location>
</feature>
<organism evidence="2">
    <name type="scientific">uncultured delta proteobacterium</name>
    <dbReference type="NCBI Taxonomy" id="34034"/>
    <lineage>
        <taxon>Bacteria</taxon>
        <taxon>Deltaproteobacteria</taxon>
        <taxon>environmental samples</taxon>
    </lineage>
</organism>
<accession>A0A212K9A2</accession>
<name>A0A212K9A2_9DELT</name>
<evidence type="ECO:0000256" key="1">
    <source>
        <dbReference type="SAM" id="SignalP"/>
    </source>
</evidence>
<dbReference type="AlphaFoldDB" id="A0A212K9A2"/>
<evidence type="ECO:0000313" key="2">
    <source>
        <dbReference type="EMBL" id="SBW08222.1"/>
    </source>
</evidence>
<proteinExistence type="predicted"/>
<feature type="chain" id="PRO_5012239537" evidence="1">
    <location>
        <begin position="23"/>
        <end position="306"/>
    </location>
</feature>
<gene>
    <name evidence="2" type="ORF">KL86DPRO_40047</name>
</gene>
<dbReference type="EMBL" id="FLUQ01000004">
    <property type="protein sequence ID" value="SBW08222.1"/>
    <property type="molecule type" value="Genomic_DNA"/>
</dbReference>
<keyword evidence="1" id="KW-0732">Signal</keyword>
<sequence>MKIIQFVTIFCFLIITALPARAAVQELGLFTADVPERWAAEQQNYGVTFTAPSGSSVHVLCQEYMFPDALLLAQRLAANFNVADRLRTLPSGQGFLFTESGDGRVWFMESGGQTVRILVHRPLKDISALLRSFKSRDPNLTKIFTILAGTPEVLGWLSFSGGEPAVSIPPPAKAPVMPDFTKYGAIEGEKGSPPPLAEKLPDGWTHKTMGLWTVAISSDGKGWGAARFFPLAKSDLNVEEGNPIVETGKEVAMRLSGRNLMAEQGFMHFETPAGDAELYQRGGNKALLCIYSDSDTFQWLMGFVSP</sequence>